<evidence type="ECO:0000256" key="7">
    <source>
        <dbReference type="ARBA" id="ARBA00023136"/>
    </source>
</evidence>
<dbReference type="InterPro" id="IPR001172">
    <property type="entry name" value="FliN_T3SS_HrcQb"/>
</dbReference>
<proteinExistence type="inferred from homology"/>
<comment type="subcellular location">
    <subcellularLocation>
        <location evidence="1">Cell membrane</location>
        <topology evidence="1">Peripheral membrane protein</topology>
        <orientation evidence="1">Cytoplasmic side</orientation>
    </subcellularLocation>
</comment>
<gene>
    <name evidence="9" type="ORF">PFX98_21310</name>
</gene>
<evidence type="ECO:0000256" key="4">
    <source>
        <dbReference type="ARBA" id="ARBA00022475"/>
    </source>
</evidence>
<dbReference type="Gene3D" id="2.30.330.10">
    <property type="entry name" value="SpoA-like"/>
    <property type="match status" value="1"/>
</dbReference>
<keyword evidence="6" id="KW-0283">Flagellar rotation</keyword>
<keyword evidence="9" id="KW-0969">Cilium</keyword>
<keyword evidence="5" id="KW-0145">Chemotaxis</keyword>
<comment type="similarity">
    <text evidence="2">Belongs to the FliN/MopA/SpaO family.</text>
</comment>
<dbReference type="PRINTS" id="PR00956">
    <property type="entry name" value="FLGMOTORFLIN"/>
</dbReference>
<sequence length="120" mass="12750">MNMNDTPDLEHLLDDLDGAEPALLGQPELAPAPPRRALPQLMRKIPVTLTLEVGEAKISLHELAQLGADSVVELDTLAGEPLTLKVNGATIGRAEVVVSGDNYALKVIDIAGLDLEQLQP</sequence>
<organism evidence="9 10">
    <name type="scientific">Paucibacter sediminis</name>
    <dbReference type="NCBI Taxonomy" id="3019553"/>
    <lineage>
        <taxon>Bacteria</taxon>
        <taxon>Pseudomonadati</taxon>
        <taxon>Pseudomonadota</taxon>
        <taxon>Betaproteobacteria</taxon>
        <taxon>Burkholderiales</taxon>
        <taxon>Sphaerotilaceae</taxon>
        <taxon>Roseateles</taxon>
    </lineage>
</organism>
<keyword evidence="4" id="KW-1003">Cell membrane</keyword>
<evidence type="ECO:0000256" key="2">
    <source>
        <dbReference type="ARBA" id="ARBA00009226"/>
    </source>
</evidence>
<dbReference type="GO" id="GO:0009425">
    <property type="term" value="C:bacterial-type flagellum basal body"/>
    <property type="evidence" value="ECO:0007669"/>
    <property type="project" value="InterPro"/>
</dbReference>
<feature type="domain" description="Flagellar motor switch protein FliN-like C-terminal" evidence="8">
    <location>
        <begin position="41"/>
        <end position="110"/>
    </location>
</feature>
<dbReference type="InterPro" id="IPR001543">
    <property type="entry name" value="FliN-like_C"/>
</dbReference>
<dbReference type="PANTHER" id="PTHR43484:SF1">
    <property type="entry name" value="FLAGELLAR MOTOR SWITCH PROTEIN FLIN"/>
    <property type="match status" value="1"/>
</dbReference>
<accession>A0AA95SKS6</accession>
<dbReference type="EMBL" id="CP116346">
    <property type="protein sequence ID" value="WIT11408.1"/>
    <property type="molecule type" value="Genomic_DNA"/>
</dbReference>
<evidence type="ECO:0000259" key="8">
    <source>
        <dbReference type="Pfam" id="PF01052"/>
    </source>
</evidence>
<dbReference type="GO" id="GO:0006935">
    <property type="term" value="P:chemotaxis"/>
    <property type="evidence" value="ECO:0007669"/>
    <property type="project" value="UniProtKB-KW"/>
</dbReference>
<dbReference type="GO" id="GO:0005886">
    <property type="term" value="C:plasma membrane"/>
    <property type="evidence" value="ECO:0007669"/>
    <property type="project" value="UniProtKB-SubCell"/>
</dbReference>
<evidence type="ECO:0000256" key="6">
    <source>
        <dbReference type="ARBA" id="ARBA00022779"/>
    </source>
</evidence>
<keyword evidence="9" id="KW-0282">Flagellum</keyword>
<evidence type="ECO:0000256" key="3">
    <source>
        <dbReference type="ARBA" id="ARBA00021897"/>
    </source>
</evidence>
<protein>
    <recommendedName>
        <fullName evidence="3">Flagellar motor switch protein FliN</fullName>
    </recommendedName>
</protein>
<dbReference type="GO" id="GO:0071973">
    <property type="term" value="P:bacterial-type flagellum-dependent cell motility"/>
    <property type="evidence" value="ECO:0007669"/>
    <property type="project" value="InterPro"/>
</dbReference>
<name>A0AA95SKS6_9BURK</name>
<dbReference type="GO" id="GO:0003774">
    <property type="term" value="F:cytoskeletal motor activity"/>
    <property type="evidence" value="ECO:0007669"/>
    <property type="project" value="InterPro"/>
</dbReference>
<keyword evidence="7" id="KW-0472">Membrane</keyword>
<keyword evidence="9" id="KW-0966">Cell projection</keyword>
<dbReference type="Proteomes" id="UP001177769">
    <property type="component" value="Chromosome"/>
</dbReference>
<evidence type="ECO:0000256" key="1">
    <source>
        <dbReference type="ARBA" id="ARBA00004413"/>
    </source>
</evidence>
<dbReference type="SUPFAM" id="SSF101801">
    <property type="entry name" value="Surface presentation of antigens (SPOA)"/>
    <property type="match status" value="1"/>
</dbReference>
<dbReference type="InterPro" id="IPR036429">
    <property type="entry name" value="SpoA-like_sf"/>
</dbReference>
<evidence type="ECO:0000256" key="5">
    <source>
        <dbReference type="ARBA" id="ARBA00022500"/>
    </source>
</evidence>
<dbReference type="Pfam" id="PF01052">
    <property type="entry name" value="FliMN_C"/>
    <property type="match status" value="1"/>
</dbReference>
<dbReference type="KEGG" id="pais:PFX98_21310"/>
<keyword evidence="10" id="KW-1185">Reference proteome</keyword>
<reference evidence="9" key="1">
    <citation type="submission" date="2023-01" db="EMBL/GenBank/DDBJ databases">
        <title>Whole genome sequence of Paucibacter sp. S2-9 isolated from pond sediment.</title>
        <authorList>
            <person name="Jung J.Y."/>
        </authorList>
    </citation>
    <scope>NUCLEOTIDE SEQUENCE</scope>
    <source>
        <strain evidence="9">S2-9</strain>
    </source>
</reference>
<evidence type="ECO:0000313" key="10">
    <source>
        <dbReference type="Proteomes" id="UP001177769"/>
    </source>
</evidence>
<dbReference type="PANTHER" id="PTHR43484">
    <property type="match status" value="1"/>
</dbReference>
<dbReference type="AlphaFoldDB" id="A0AA95SKS6"/>
<dbReference type="InterPro" id="IPR051469">
    <property type="entry name" value="FliN/MopA/SpaO"/>
</dbReference>
<dbReference type="RefSeq" id="WP_285232490.1">
    <property type="nucleotide sequence ID" value="NZ_CP116346.1"/>
</dbReference>
<evidence type="ECO:0000313" key="9">
    <source>
        <dbReference type="EMBL" id="WIT11408.1"/>
    </source>
</evidence>